<protein>
    <submittedName>
        <fullName evidence="1">CLUMA_CG016585, isoform A</fullName>
    </submittedName>
</protein>
<reference evidence="1 2" key="1">
    <citation type="submission" date="2015-04" db="EMBL/GenBank/DDBJ databases">
        <authorList>
            <person name="Syromyatnikov M.Y."/>
            <person name="Popov V.N."/>
        </authorList>
    </citation>
    <scope>NUCLEOTIDE SEQUENCE [LARGE SCALE GENOMIC DNA]</scope>
</reference>
<dbReference type="Proteomes" id="UP000183832">
    <property type="component" value="Unassembled WGS sequence"/>
</dbReference>
<dbReference type="EMBL" id="CVRI01000059">
    <property type="protein sequence ID" value="CRL03040.1"/>
    <property type="molecule type" value="Genomic_DNA"/>
</dbReference>
<organism evidence="1 2">
    <name type="scientific">Clunio marinus</name>
    <dbReference type="NCBI Taxonomy" id="568069"/>
    <lineage>
        <taxon>Eukaryota</taxon>
        <taxon>Metazoa</taxon>
        <taxon>Ecdysozoa</taxon>
        <taxon>Arthropoda</taxon>
        <taxon>Hexapoda</taxon>
        <taxon>Insecta</taxon>
        <taxon>Pterygota</taxon>
        <taxon>Neoptera</taxon>
        <taxon>Endopterygota</taxon>
        <taxon>Diptera</taxon>
        <taxon>Nematocera</taxon>
        <taxon>Chironomoidea</taxon>
        <taxon>Chironomidae</taxon>
        <taxon>Clunio</taxon>
    </lineage>
</organism>
<evidence type="ECO:0000313" key="2">
    <source>
        <dbReference type="Proteomes" id="UP000183832"/>
    </source>
</evidence>
<keyword evidence="2" id="KW-1185">Reference proteome</keyword>
<dbReference type="AlphaFoldDB" id="A0A1J1ISB7"/>
<proteinExistence type="predicted"/>
<name>A0A1J1ISB7_9DIPT</name>
<gene>
    <name evidence="1" type="ORF">CLUMA_CG016585</name>
</gene>
<accession>A0A1J1ISB7</accession>
<evidence type="ECO:0000313" key="1">
    <source>
        <dbReference type="EMBL" id="CRL03040.1"/>
    </source>
</evidence>
<sequence>MLNMQEAKFSVAHSNTPKKKLSYLNYSDTTTNRSEVKIEISRLKKKEKTTTTGEKEINKMISDDLNVLFVSYPQILKFSIRDKNTTSLTNILKSRNFLWTQTPNRRQQSLEI</sequence>